<feature type="domain" description="Hedgehog/Intein (Hint)" evidence="1">
    <location>
        <begin position="162"/>
        <end position="301"/>
    </location>
</feature>
<evidence type="ECO:0000313" key="2">
    <source>
        <dbReference type="EMBL" id="SMX30200.1"/>
    </source>
</evidence>
<proteinExistence type="predicted"/>
<dbReference type="RefSeq" id="WP_133840854.1">
    <property type="nucleotide sequence ID" value="NZ_FXXP01000003.1"/>
</dbReference>
<organism evidence="2 3">
    <name type="scientific">Pelagimonas phthalicica</name>
    <dbReference type="NCBI Taxonomy" id="1037362"/>
    <lineage>
        <taxon>Bacteria</taxon>
        <taxon>Pseudomonadati</taxon>
        <taxon>Pseudomonadota</taxon>
        <taxon>Alphaproteobacteria</taxon>
        <taxon>Rhodobacterales</taxon>
        <taxon>Roseobacteraceae</taxon>
        <taxon>Pelagimonas</taxon>
    </lineage>
</organism>
<dbReference type="Proteomes" id="UP000225972">
    <property type="component" value="Unassembled WGS sequence"/>
</dbReference>
<sequence>MPISTHQAIYLGTYADADTDELTFPVENTGVYLNSFGSSGDPLHDHVVDIDFDDWDSTGEVATDNTATLDTISHSAGGFPVITTVDSLAVVSLTVTYTNGDTANFTNAVMFQDSNGNLFLTNSNFAGTDITSGSSAYIESVTVTTVDTNYTGLFHTNLQAFPCFASGTRIATPNGPLPVEEVKVGDRVTTASGTERQVIWRASRHLVFSDGDLSQKPIEIKPGAMGRGFPQNRLVLSPQHGVMLPATTQSPAALVAAKHLTPLPGFRQMRGARSVTYHSILCDQHDILLAEGLPVESFFPGRYALSLLPLGQRLAVGAAIRDLAYDPATTCQRPALSRLSRKEAWSRVQIRRASRRFYPSTDPAVNYILARRA</sequence>
<name>A0A238JHQ6_9RHOB</name>
<accession>A0A238JHQ6</accession>
<dbReference type="InterPro" id="IPR036844">
    <property type="entry name" value="Hint_dom_sf"/>
</dbReference>
<dbReference type="InterPro" id="IPR028992">
    <property type="entry name" value="Hedgehog/Intein_dom"/>
</dbReference>
<evidence type="ECO:0000313" key="3">
    <source>
        <dbReference type="Proteomes" id="UP000225972"/>
    </source>
</evidence>
<dbReference type="EMBL" id="FXXP01000003">
    <property type="protein sequence ID" value="SMX30200.1"/>
    <property type="molecule type" value="Genomic_DNA"/>
</dbReference>
<protein>
    <recommendedName>
        <fullName evidence="1">Hedgehog/Intein (Hint) domain-containing protein</fullName>
    </recommendedName>
</protein>
<gene>
    <name evidence="2" type="ORF">TRP8649_04342</name>
</gene>
<evidence type="ECO:0000259" key="1">
    <source>
        <dbReference type="Pfam" id="PF13403"/>
    </source>
</evidence>
<keyword evidence="3" id="KW-1185">Reference proteome</keyword>
<dbReference type="AlphaFoldDB" id="A0A238JHQ6"/>
<dbReference type="Gene3D" id="2.170.16.10">
    <property type="entry name" value="Hedgehog/Intein (Hint) domain"/>
    <property type="match status" value="1"/>
</dbReference>
<dbReference type="Pfam" id="PF13403">
    <property type="entry name" value="Hint_2"/>
    <property type="match status" value="1"/>
</dbReference>
<dbReference type="OrthoDB" id="6305173at2"/>
<reference evidence="3" key="1">
    <citation type="submission" date="2017-05" db="EMBL/GenBank/DDBJ databases">
        <authorList>
            <person name="Rodrigo-Torres L."/>
            <person name="Arahal R. D."/>
            <person name="Lucena T."/>
        </authorList>
    </citation>
    <scope>NUCLEOTIDE SEQUENCE [LARGE SCALE GENOMIC DNA]</scope>
    <source>
        <strain evidence="3">CECT 8649</strain>
    </source>
</reference>
<dbReference type="SUPFAM" id="SSF51294">
    <property type="entry name" value="Hedgehog/intein (Hint) domain"/>
    <property type="match status" value="1"/>
</dbReference>